<dbReference type="Proteomes" id="UP000789405">
    <property type="component" value="Unassembled WGS sequence"/>
</dbReference>
<name>A0A9N9KCQ7_9GLOM</name>
<dbReference type="EMBL" id="CAJVPY010061956">
    <property type="protein sequence ID" value="CAG8822327.1"/>
    <property type="molecule type" value="Genomic_DNA"/>
</dbReference>
<organism evidence="1 2">
    <name type="scientific">Dentiscutata erythropus</name>
    <dbReference type="NCBI Taxonomy" id="1348616"/>
    <lineage>
        <taxon>Eukaryota</taxon>
        <taxon>Fungi</taxon>
        <taxon>Fungi incertae sedis</taxon>
        <taxon>Mucoromycota</taxon>
        <taxon>Glomeromycotina</taxon>
        <taxon>Glomeromycetes</taxon>
        <taxon>Diversisporales</taxon>
        <taxon>Gigasporaceae</taxon>
        <taxon>Dentiscutata</taxon>
    </lineage>
</organism>
<proteinExistence type="predicted"/>
<comment type="caution">
    <text evidence="1">The sequence shown here is derived from an EMBL/GenBank/DDBJ whole genome shotgun (WGS) entry which is preliminary data.</text>
</comment>
<sequence>ILLQLDLYAWGHCLVETVNGSQAFFEFQESVSLRFPHKMDCS</sequence>
<dbReference type="AlphaFoldDB" id="A0A9N9KCQ7"/>
<feature type="non-terminal residue" evidence="1">
    <location>
        <position position="1"/>
    </location>
</feature>
<evidence type="ECO:0000313" key="2">
    <source>
        <dbReference type="Proteomes" id="UP000789405"/>
    </source>
</evidence>
<accession>A0A9N9KCQ7</accession>
<evidence type="ECO:0000313" key="1">
    <source>
        <dbReference type="EMBL" id="CAG8822327.1"/>
    </source>
</evidence>
<protein>
    <submittedName>
        <fullName evidence="1">20012_t:CDS:1</fullName>
    </submittedName>
</protein>
<gene>
    <name evidence="1" type="ORF">DERYTH_LOCUS27276</name>
</gene>
<reference evidence="1" key="1">
    <citation type="submission" date="2021-06" db="EMBL/GenBank/DDBJ databases">
        <authorList>
            <person name="Kallberg Y."/>
            <person name="Tangrot J."/>
            <person name="Rosling A."/>
        </authorList>
    </citation>
    <scope>NUCLEOTIDE SEQUENCE</scope>
    <source>
        <strain evidence="1">MA453B</strain>
    </source>
</reference>
<keyword evidence="2" id="KW-1185">Reference proteome</keyword>